<dbReference type="PROSITE" id="PS50893">
    <property type="entry name" value="ABC_TRANSPORTER_2"/>
    <property type="match status" value="1"/>
</dbReference>
<dbReference type="Pfam" id="PF08352">
    <property type="entry name" value="oligo_HPY"/>
    <property type="match status" value="1"/>
</dbReference>
<evidence type="ECO:0000313" key="10">
    <source>
        <dbReference type="Proteomes" id="UP001197875"/>
    </source>
</evidence>
<dbReference type="Gene3D" id="3.40.50.300">
    <property type="entry name" value="P-loop containing nucleotide triphosphate hydrolases"/>
    <property type="match status" value="1"/>
</dbReference>
<gene>
    <name evidence="9" type="ORF">LKD71_07810</name>
</gene>
<evidence type="ECO:0000256" key="2">
    <source>
        <dbReference type="ARBA" id="ARBA00005417"/>
    </source>
</evidence>
<evidence type="ECO:0000256" key="6">
    <source>
        <dbReference type="ARBA" id="ARBA00022840"/>
    </source>
</evidence>
<dbReference type="InterPro" id="IPR003593">
    <property type="entry name" value="AAA+_ATPase"/>
</dbReference>
<feature type="domain" description="ABC transporter" evidence="8">
    <location>
        <begin position="10"/>
        <end position="260"/>
    </location>
</feature>
<dbReference type="FunFam" id="3.40.50.300:FF:000016">
    <property type="entry name" value="Oligopeptide ABC transporter ATP-binding component"/>
    <property type="match status" value="1"/>
</dbReference>
<dbReference type="SUPFAM" id="SSF52540">
    <property type="entry name" value="P-loop containing nucleoside triphosphate hydrolases"/>
    <property type="match status" value="1"/>
</dbReference>
<evidence type="ECO:0000313" key="9">
    <source>
        <dbReference type="EMBL" id="MCC2189708.1"/>
    </source>
</evidence>
<dbReference type="SMART" id="SM00382">
    <property type="entry name" value="AAA"/>
    <property type="match status" value="1"/>
</dbReference>
<evidence type="ECO:0000256" key="4">
    <source>
        <dbReference type="ARBA" id="ARBA00022475"/>
    </source>
</evidence>
<dbReference type="InterPro" id="IPR017871">
    <property type="entry name" value="ABC_transporter-like_CS"/>
</dbReference>
<keyword evidence="3" id="KW-0813">Transport</keyword>
<dbReference type="GO" id="GO:0016887">
    <property type="term" value="F:ATP hydrolysis activity"/>
    <property type="evidence" value="ECO:0007669"/>
    <property type="project" value="InterPro"/>
</dbReference>
<dbReference type="GO" id="GO:0005886">
    <property type="term" value="C:plasma membrane"/>
    <property type="evidence" value="ECO:0007669"/>
    <property type="project" value="UniProtKB-SubCell"/>
</dbReference>
<keyword evidence="6 9" id="KW-0067">ATP-binding</keyword>
<evidence type="ECO:0000256" key="3">
    <source>
        <dbReference type="ARBA" id="ARBA00022448"/>
    </source>
</evidence>
<keyword evidence="5" id="KW-0547">Nucleotide-binding</keyword>
<dbReference type="Proteomes" id="UP001197875">
    <property type="component" value="Unassembled WGS sequence"/>
</dbReference>
<dbReference type="InterPro" id="IPR050388">
    <property type="entry name" value="ABC_Ni/Peptide_Import"/>
</dbReference>
<dbReference type="RefSeq" id="WP_178046212.1">
    <property type="nucleotide sequence ID" value="NZ_JAJEPR010000010.1"/>
</dbReference>
<dbReference type="EMBL" id="JAJEPR010000010">
    <property type="protein sequence ID" value="MCC2189708.1"/>
    <property type="molecule type" value="Genomic_DNA"/>
</dbReference>
<keyword evidence="10" id="KW-1185">Reference proteome</keyword>
<dbReference type="PROSITE" id="PS00211">
    <property type="entry name" value="ABC_TRANSPORTER_1"/>
    <property type="match status" value="1"/>
</dbReference>
<dbReference type="AlphaFoldDB" id="A0AAE3DSU0"/>
<accession>A0AAE3DSU0</accession>
<protein>
    <submittedName>
        <fullName evidence="9">ABC transporter ATP-binding protein</fullName>
    </submittedName>
</protein>
<comment type="similarity">
    <text evidence="2">Belongs to the ABC transporter superfamily.</text>
</comment>
<dbReference type="CDD" id="cd03257">
    <property type="entry name" value="ABC_NikE_OppD_transporters"/>
    <property type="match status" value="1"/>
</dbReference>
<organism evidence="9 10">
    <name type="scientific">Fusicatenibacter faecihominis</name>
    <dbReference type="NCBI Taxonomy" id="2881276"/>
    <lineage>
        <taxon>Bacteria</taxon>
        <taxon>Bacillati</taxon>
        <taxon>Bacillota</taxon>
        <taxon>Clostridia</taxon>
        <taxon>Lachnospirales</taxon>
        <taxon>Lachnospiraceae</taxon>
        <taxon>Fusicatenibacter</taxon>
    </lineage>
</organism>
<dbReference type="GO" id="GO:0005524">
    <property type="term" value="F:ATP binding"/>
    <property type="evidence" value="ECO:0007669"/>
    <property type="project" value="UniProtKB-KW"/>
</dbReference>
<dbReference type="GO" id="GO:0015833">
    <property type="term" value="P:peptide transport"/>
    <property type="evidence" value="ECO:0007669"/>
    <property type="project" value="InterPro"/>
</dbReference>
<evidence type="ECO:0000256" key="1">
    <source>
        <dbReference type="ARBA" id="ARBA00004202"/>
    </source>
</evidence>
<comment type="caution">
    <text evidence="9">The sequence shown here is derived from an EMBL/GenBank/DDBJ whole genome shotgun (WGS) entry which is preliminary data.</text>
</comment>
<dbReference type="PANTHER" id="PTHR43297">
    <property type="entry name" value="OLIGOPEPTIDE TRANSPORT ATP-BINDING PROTEIN APPD"/>
    <property type="match status" value="1"/>
</dbReference>
<dbReference type="InterPro" id="IPR027417">
    <property type="entry name" value="P-loop_NTPase"/>
</dbReference>
<sequence length="333" mass="37185">MEDKNQEVILEMKDLSISFFNKSGEIQAVRGINYTLHKGEVLGIVGESGSGKSVSSHGILRLTPDTGKVKTGEILFHGKDILKMNKKELQELRGNKIAMIFQDPMTSLDPLFTVEYQLNESLKKHTNLDAVARKARMIELLTLVGINQPERRIKQYPYEFSGGMRQRVMIAMALSCDPELLIADEPTTALDVTIQAQIVELLKELKDKLGMAIIFITHDLGVVSEICDKIIVMYAGKVVEEGMSRQIFYERCHPYTEGLLASVPKLDSDVSEKLKPIKGNPPDMSAVKPGCAFAPRCSCAMKICVREEPPECELDETHKASCWQVIKKAMQNT</sequence>
<comment type="subcellular location">
    <subcellularLocation>
        <location evidence="1">Cell membrane</location>
        <topology evidence="1">Peripheral membrane protein</topology>
    </subcellularLocation>
</comment>
<evidence type="ECO:0000259" key="8">
    <source>
        <dbReference type="PROSITE" id="PS50893"/>
    </source>
</evidence>
<keyword evidence="7" id="KW-0472">Membrane</keyword>
<dbReference type="InterPro" id="IPR013563">
    <property type="entry name" value="Oligopep_ABC_C"/>
</dbReference>
<evidence type="ECO:0000256" key="7">
    <source>
        <dbReference type="ARBA" id="ARBA00023136"/>
    </source>
</evidence>
<proteinExistence type="inferred from homology"/>
<evidence type="ECO:0000256" key="5">
    <source>
        <dbReference type="ARBA" id="ARBA00022741"/>
    </source>
</evidence>
<reference evidence="9 10" key="1">
    <citation type="submission" date="2021-10" db="EMBL/GenBank/DDBJ databases">
        <title>Anaerobic single-cell dispensing facilitates the cultivation of human gut bacteria.</title>
        <authorList>
            <person name="Afrizal A."/>
        </authorList>
    </citation>
    <scope>NUCLEOTIDE SEQUENCE [LARGE SCALE GENOMIC DNA]</scope>
    <source>
        <strain evidence="9 10">CLA-AA-H277</strain>
    </source>
</reference>
<dbReference type="InterPro" id="IPR003439">
    <property type="entry name" value="ABC_transporter-like_ATP-bd"/>
</dbReference>
<name>A0AAE3DSU0_9FIRM</name>
<keyword evidence="4" id="KW-1003">Cell membrane</keyword>
<dbReference type="NCBIfam" id="TIGR01727">
    <property type="entry name" value="oligo_HPY"/>
    <property type="match status" value="1"/>
</dbReference>
<dbReference type="Pfam" id="PF00005">
    <property type="entry name" value="ABC_tran"/>
    <property type="match status" value="1"/>
</dbReference>
<dbReference type="PANTHER" id="PTHR43297:SF2">
    <property type="entry name" value="DIPEPTIDE TRANSPORT ATP-BINDING PROTEIN DPPD"/>
    <property type="match status" value="1"/>
</dbReference>